<accession>A0AAD9RRE5</accession>
<dbReference type="AlphaFoldDB" id="A0AAD9RRE5"/>
<gene>
    <name evidence="2" type="ORF">KPH14_001215</name>
</gene>
<keyword evidence="3" id="KW-1185">Reference proteome</keyword>
<dbReference type="PANTHER" id="PTHR23022">
    <property type="entry name" value="TRANSPOSABLE ELEMENT-RELATED"/>
    <property type="match status" value="1"/>
</dbReference>
<name>A0AAD9RRE5_9HYME</name>
<dbReference type="PANTHER" id="PTHR23022:SF135">
    <property type="entry name" value="SI:DKEY-77F5.3"/>
    <property type="match status" value="1"/>
</dbReference>
<sequence>MLTKKKRKTFSEQYLLKDNEFWDQVLWSDESKFNIFQNSGRILVWRKPNTKFEPKNLQSTVKHGGGGVLVWGCMAASGIGELVFIEDIMDKMVYLNVLKNNVKKCAEKLELGWNFYFQHDNDPKHTAYIVRQWIAFNIPHVLPTPPQSPDLNPIEHLWEELENWCL</sequence>
<comment type="caution">
    <text evidence="2">The sequence shown here is derived from an EMBL/GenBank/DDBJ whole genome shotgun (WGS) entry which is preliminary data.</text>
</comment>
<evidence type="ECO:0000313" key="3">
    <source>
        <dbReference type="Proteomes" id="UP001258017"/>
    </source>
</evidence>
<dbReference type="InterPro" id="IPR052338">
    <property type="entry name" value="Transposase_5"/>
</dbReference>
<evidence type="ECO:0000313" key="2">
    <source>
        <dbReference type="EMBL" id="KAK2583956.1"/>
    </source>
</evidence>
<dbReference type="Proteomes" id="UP001258017">
    <property type="component" value="Unassembled WGS sequence"/>
</dbReference>
<feature type="domain" description="Tc1-like transposase DDE" evidence="1">
    <location>
        <begin position="24"/>
        <end position="165"/>
    </location>
</feature>
<reference evidence="2" key="1">
    <citation type="submission" date="2021-08" db="EMBL/GenBank/DDBJ databases">
        <authorList>
            <person name="Misof B."/>
            <person name="Oliver O."/>
            <person name="Podsiadlowski L."/>
            <person name="Donath A."/>
            <person name="Peters R."/>
            <person name="Mayer C."/>
            <person name="Rust J."/>
            <person name="Gunkel S."/>
            <person name="Lesny P."/>
            <person name="Martin S."/>
            <person name="Oeyen J.P."/>
            <person name="Petersen M."/>
            <person name="Panagiotis P."/>
            <person name="Wilbrandt J."/>
            <person name="Tanja T."/>
        </authorList>
    </citation>
    <scope>NUCLEOTIDE SEQUENCE</scope>
    <source>
        <strain evidence="2">GBR_01_08_01A</strain>
        <tissue evidence="2">Thorax + abdomen</tissue>
    </source>
</reference>
<dbReference type="GO" id="GO:0003676">
    <property type="term" value="F:nucleic acid binding"/>
    <property type="evidence" value="ECO:0007669"/>
    <property type="project" value="InterPro"/>
</dbReference>
<proteinExistence type="predicted"/>
<dbReference type="Pfam" id="PF13358">
    <property type="entry name" value="DDE_3"/>
    <property type="match status" value="1"/>
</dbReference>
<dbReference type="EMBL" id="JAIFRP010000029">
    <property type="protein sequence ID" value="KAK2583956.1"/>
    <property type="molecule type" value="Genomic_DNA"/>
</dbReference>
<dbReference type="InterPro" id="IPR036397">
    <property type="entry name" value="RNaseH_sf"/>
</dbReference>
<dbReference type="InterPro" id="IPR038717">
    <property type="entry name" value="Tc1-like_DDE_dom"/>
</dbReference>
<dbReference type="Gene3D" id="3.30.420.10">
    <property type="entry name" value="Ribonuclease H-like superfamily/Ribonuclease H"/>
    <property type="match status" value="1"/>
</dbReference>
<protein>
    <recommendedName>
        <fullName evidence="1">Tc1-like transposase DDE domain-containing protein</fullName>
    </recommendedName>
</protein>
<reference evidence="2" key="2">
    <citation type="journal article" date="2023" name="Commun. Biol.">
        <title>Intrasexual cuticular hydrocarbon dimorphism in a wasp sheds light on hydrocarbon biosynthesis genes in Hymenoptera.</title>
        <authorList>
            <person name="Moris V.C."/>
            <person name="Podsiadlowski L."/>
            <person name="Martin S."/>
            <person name="Oeyen J.P."/>
            <person name="Donath A."/>
            <person name="Petersen M."/>
            <person name="Wilbrandt J."/>
            <person name="Misof B."/>
            <person name="Liedtke D."/>
            <person name="Thamm M."/>
            <person name="Scheiner R."/>
            <person name="Schmitt T."/>
            <person name="Niehuis O."/>
        </authorList>
    </citation>
    <scope>NUCLEOTIDE SEQUENCE</scope>
    <source>
        <strain evidence="2">GBR_01_08_01A</strain>
    </source>
</reference>
<evidence type="ECO:0000259" key="1">
    <source>
        <dbReference type="Pfam" id="PF13358"/>
    </source>
</evidence>
<organism evidence="2 3">
    <name type="scientific">Odynerus spinipes</name>
    <dbReference type="NCBI Taxonomy" id="1348599"/>
    <lineage>
        <taxon>Eukaryota</taxon>
        <taxon>Metazoa</taxon>
        <taxon>Ecdysozoa</taxon>
        <taxon>Arthropoda</taxon>
        <taxon>Hexapoda</taxon>
        <taxon>Insecta</taxon>
        <taxon>Pterygota</taxon>
        <taxon>Neoptera</taxon>
        <taxon>Endopterygota</taxon>
        <taxon>Hymenoptera</taxon>
        <taxon>Apocrita</taxon>
        <taxon>Aculeata</taxon>
        <taxon>Vespoidea</taxon>
        <taxon>Vespidae</taxon>
        <taxon>Eumeninae</taxon>
        <taxon>Odynerus</taxon>
    </lineage>
</organism>